<evidence type="ECO:0000313" key="7">
    <source>
        <dbReference type="EMBL" id="TCV01790.1"/>
    </source>
</evidence>
<dbReference type="Proteomes" id="UP000294692">
    <property type="component" value="Unassembled WGS sequence"/>
</dbReference>
<keyword evidence="5 6" id="KW-0472">Membrane</keyword>
<keyword evidence="4 6" id="KW-1133">Transmembrane helix</keyword>
<proteinExistence type="predicted"/>
<dbReference type="Pfam" id="PF02600">
    <property type="entry name" value="DsbB"/>
    <property type="match status" value="1"/>
</dbReference>
<sequence>MTSFPASDRLLHGIALLCIGAVLVALISQHVFDMRPCAWCVFQRLIYLLIAVLCWGALAARRWQPVSFLFCAAVPLAAIGGALAAWYQYDVASEMFSCDLTFADRFMVNSGLDAGLPWLFGIQASCLDAKVDLLGVEYAIWSLALFLVIAVLGIRHLANRKPQ</sequence>
<comment type="caution">
    <text evidence="7">The sequence shown here is derived from an EMBL/GenBank/DDBJ whole genome shotgun (WGS) entry which is preliminary data.</text>
</comment>
<keyword evidence="8" id="KW-1185">Reference proteome</keyword>
<dbReference type="PANTHER" id="PTHR36570:SF3">
    <property type="entry name" value="DISULFIDE BOND FORMATION PROTEIN B"/>
    <property type="match status" value="1"/>
</dbReference>
<dbReference type="AlphaFoldDB" id="A0A4V2VSF1"/>
<protein>
    <submittedName>
        <fullName evidence="7">Thiol:disulfide interchange protein DsbB</fullName>
    </submittedName>
</protein>
<dbReference type="InterPro" id="IPR003752">
    <property type="entry name" value="DiS_bond_form_DsbB/BdbC"/>
</dbReference>
<dbReference type="GO" id="GO:0005886">
    <property type="term" value="C:plasma membrane"/>
    <property type="evidence" value="ECO:0007669"/>
    <property type="project" value="UniProtKB-SubCell"/>
</dbReference>
<dbReference type="InterPro" id="IPR023380">
    <property type="entry name" value="DsbB-like_sf"/>
</dbReference>
<evidence type="ECO:0000256" key="3">
    <source>
        <dbReference type="ARBA" id="ARBA00022692"/>
    </source>
</evidence>
<evidence type="ECO:0000256" key="2">
    <source>
        <dbReference type="ARBA" id="ARBA00022475"/>
    </source>
</evidence>
<organism evidence="7 8">
    <name type="scientific">Paracandidimonas soli</name>
    <dbReference type="NCBI Taxonomy" id="1917182"/>
    <lineage>
        <taxon>Bacteria</taxon>
        <taxon>Pseudomonadati</taxon>
        <taxon>Pseudomonadota</taxon>
        <taxon>Betaproteobacteria</taxon>
        <taxon>Burkholderiales</taxon>
        <taxon>Alcaligenaceae</taxon>
        <taxon>Paracandidimonas</taxon>
    </lineage>
</organism>
<dbReference type="Gene3D" id="1.20.1550.10">
    <property type="entry name" value="DsbB-like"/>
    <property type="match status" value="1"/>
</dbReference>
<dbReference type="SUPFAM" id="SSF158442">
    <property type="entry name" value="DsbB-like"/>
    <property type="match status" value="1"/>
</dbReference>
<feature type="transmembrane region" description="Helical" evidence="6">
    <location>
        <begin position="12"/>
        <end position="32"/>
    </location>
</feature>
<feature type="transmembrane region" description="Helical" evidence="6">
    <location>
        <begin position="138"/>
        <end position="158"/>
    </location>
</feature>
<gene>
    <name evidence="7" type="ORF">EV686_102503</name>
</gene>
<dbReference type="OrthoDB" id="3711263at2"/>
<evidence type="ECO:0000256" key="4">
    <source>
        <dbReference type="ARBA" id="ARBA00022989"/>
    </source>
</evidence>
<comment type="subcellular location">
    <subcellularLocation>
        <location evidence="1">Cell membrane</location>
        <topology evidence="1">Multi-pass membrane protein</topology>
    </subcellularLocation>
</comment>
<accession>A0A4V2VSF1</accession>
<dbReference type="GO" id="GO:0006457">
    <property type="term" value="P:protein folding"/>
    <property type="evidence" value="ECO:0007669"/>
    <property type="project" value="InterPro"/>
</dbReference>
<reference evidence="7 8" key="1">
    <citation type="submission" date="2019-03" db="EMBL/GenBank/DDBJ databases">
        <title>Genomic Encyclopedia of Type Strains, Phase IV (KMG-IV): sequencing the most valuable type-strain genomes for metagenomic binning, comparative biology and taxonomic classification.</title>
        <authorList>
            <person name="Goeker M."/>
        </authorList>
    </citation>
    <scope>NUCLEOTIDE SEQUENCE [LARGE SCALE GENOMIC DNA]</scope>
    <source>
        <strain evidence="7 8">DSM 100048</strain>
    </source>
</reference>
<feature type="transmembrane region" description="Helical" evidence="6">
    <location>
        <begin position="44"/>
        <end position="60"/>
    </location>
</feature>
<evidence type="ECO:0000313" key="8">
    <source>
        <dbReference type="Proteomes" id="UP000294692"/>
    </source>
</evidence>
<evidence type="ECO:0000256" key="6">
    <source>
        <dbReference type="SAM" id="Phobius"/>
    </source>
</evidence>
<dbReference type="EMBL" id="SMBX01000002">
    <property type="protein sequence ID" value="TCV01790.1"/>
    <property type="molecule type" value="Genomic_DNA"/>
</dbReference>
<dbReference type="PANTHER" id="PTHR36570">
    <property type="entry name" value="DISULFIDE BOND FORMATION PROTEIN B"/>
    <property type="match status" value="1"/>
</dbReference>
<evidence type="ECO:0000256" key="5">
    <source>
        <dbReference type="ARBA" id="ARBA00023136"/>
    </source>
</evidence>
<dbReference type="RefSeq" id="WP_132474595.1">
    <property type="nucleotide sequence ID" value="NZ_JBHRVM010000001.1"/>
</dbReference>
<name>A0A4V2VSF1_9BURK</name>
<feature type="transmembrane region" description="Helical" evidence="6">
    <location>
        <begin position="67"/>
        <end position="87"/>
    </location>
</feature>
<evidence type="ECO:0000256" key="1">
    <source>
        <dbReference type="ARBA" id="ARBA00004651"/>
    </source>
</evidence>
<keyword evidence="2" id="KW-1003">Cell membrane</keyword>
<keyword evidence="3 6" id="KW-0812">Transmembrane</keyword>
<dbReference type="GO" id="GO:0015035">
    <property type="term" value="F:protein-disulfide reductase activity"/>
    <property type="evidence" value="ECO:0007669"/>
    <property type="project" value="InterPro"/>
</dbReference>
<dbReference type="InterPro" id="IPR050183">
    <property type="entry name" value="DsbB"/>
</dbReference>